<keyword evidence="5" id="KW-0735">Signal-anchor</keyword>
<evidence type="ECO:0000313" key="14">
    <source>
        <dbReference type="EMBL" id="MBB5811912.1"/>
    </source>
</evidence>
<keyword evidence="9" id="KW-0472">Membrane</keyword>
<keyword evidence="3" id="KW-0812">Transmembrane</keyword>
<evidence type="ECO:0000259" key="13">
    <source>
        <dbReference type="Pfam" id="PF01370"/>
    </source>
</evidence>
<dbReference type="FunFam" id="3.40.50.720:FF:000065">
    <property type="entry name" value="UDP-glucuronic acid decarboxylase 1"/>
    <property type="match status" value="1"/>
</dbReference>
<name>A0AA89PZY1_STRCU</name>
<accession>A0AA89PZY1</accession>
<dbReference type="EC" id="4.2.1.46" evidence="14"/>
<keyword evidence="4" id="KW-0210">Decarboxylase</keyword>
<dbReference type="PANTHER" id="PTHR43078:SF6">
    <property type="entry name" value="UDP-GLUCURONIC ACID DECARBOXYLASE 1"/>
    <property type="match status" value="1"/>
</dbReference>
<keyword evidence="8" id="KW-0333">Golgi apparatus</keyword>
<evidence type="ECO:0000256" key="9">
    <source>
        <dbReference type="ARBA" id="ARBA00023136"/>
    </source>
</evidence>
<evidence type="ECO:0000256" key="2">
    <source>
        <dbReference type="ARBA" id="ARBA00004323"/>
    </source>
</evidence>
<comment type="subcellular location">
    <subcellularLocation>
        <location evidence="2">Golgi apparatus membrane</location>
        <topology evidence="2">Single-pass type II membrane protein</topology>
    </subcellularLocation>
    <subcellularLocation>
        <location evidence="12">Golgi apparatus</location>
        <location evidence="12">Golgi stack membrane</location>
    </subcellularLocation>
</comment>
<evidence type="ECO:0000256" key="1">
    <source>
        <dbReference type="ARBA" id="ARBA00001911"/>
    </source>
</evidence>
<dbReference type="InterPro" id="IPR036291">
    <property type="entry name" value="NAD(P)-bd_dom_sf"/>
</dbReference>
<evidence type="ECO:0000256" key="6">
    <source>
        <dbReference type="ARBA" id="ARBA00022989"/>
    </source>
</evidence>
<feature type="domain" description="NAD-dependent epimerase/dehydratase" evidence="13">
    <location>
        <begin position="23"/>
        <end position="257"/>
    </location>
</feature>
<dbReference type="Proteomes" id="UP000579531">
    <property type="component" value="Unassembled WGS sequence"/>
</dbReference>
<proteinExistence type="predicted"/>
<dbReference type="GO" id="GO:0042732">
    <property type="term" value="P:D-xylose metabolic process"/>
    <property type="evidence" value="ECO:0007669"/>
    <property type="project" value="InterPro"/>
</dbReference>
<evidence type="ECO:0000256" key="12">
    <source>
        <dbReference type="ARBA" id="ARBA00037859"/>
    </source>
</evidence>
<dbReference type="Pfam" id="PF01370">
    <property type="entry name" value="Epimerase"/>
    <property type="match status" value="1"/>
</dbReference>
<dbReference type="GO" id="GO:0070403">
    <property type="term" value="F:NAD+ binding"/>
    <property type="evidence" value="ECO:0007669"/>
    <property type="project" value="InterPro"/>
</dbReference>
<dbReference type="Gene3D" id="3.40.50.720">
    <property type="entry name" value="NAD(P)-binding Rossmann-like Domain"/>
    <property type="match status" value="1"/>
</dbReference>
<keyword evidence="7" id="KW-0520">NAD</keyword>
<evidence type="ECO:0000256" key="8">
    <source>
        <dbReference type="ARBA" id="ARBA00023034"/>
    </source>
</evidence>
<dbReference type="GO" id="GO:0005737">
    <property type="term" value="C:cytoplasm"/>
    <property type="evidence" value="ECO:0007669"/>
    <property type="project" value="TreeGrafter"/>
</dbReference>
<evidence type="ECO:0000256" key="3">
    <source>
        <dbReference type="ARBA" id="ARBA00022692"/>
    </source>
</evidence>
<comment type="cofactor">
    <cofactor evidence="1">
        <name>NAD(+)</name>
        <dbReference type="ChEBI" id="CHEBI:57540"/>
    </cofactor>
</comment>
<dbReference type="GO" id="GO:0008460">
    <property type="term" value="F:dTDP-glucose 4,6-dehydratase activity"/>
    <property type="evidence" value="ECO:0007669"/>
    <property type="project" value="UniProtKB-EC"/>
</dbReference>
<gene>
    <name evidence="14" type="ORF">HNR72_002940</name>
</gene>
<keyword evidence="10" id="KW-0325">Glycoprotein</keyword>
<evidence type="ECO:0000313" key="15">
    <source>
        <dbReference type="Proteomes" id="UP000579531"/>
    </source>
</evidence>
<evidence type="ECO:0000256" key="7">
    <source>
        <dbReference type="ARBA" id="ARBA00023027"/>
    </source>
</evidence>
<keyword evidence="6" id="KW-1133">Transmembrane helix</keyword>
<dbReference type="AlphaFoldDB" id="A0AA89PZY1"/>
<evidence type="ECO:0000256" key="11">
    <source>
        <dbReference type="ARBA" id="ARBA00023239"/>
    </source>
</evidence>
<evidence type="ECO:0000256" key="4">
    <source>
        <dbReference type="ARBA" id="ARBA00022793"/>
    </source>
</evidence>
<keyword evidence="15" id="KW-1185">Reference proteome</keyword>
<dbReference type="InterPro" id="IPR044516">
    <property type="entry name" value="UXS-like"/>
</dbReference>
<evidence type="ECO:0000256" key="10">
    <source>
        <dbReference type="ARBA" id="ARBA00023180"/>
    </source>
</evidence>
<dbReference type="PANTHER" id="PTHR43078">
    <property type="entry name" value="UDP-GLUCURONIC ACID DECARBOXYLASE-RELATED"/>
    <property type="match status" value="1"/>
</dbReference>
<reference evidence="14 15" key="1">
    <citation type="submission" date="2020-08" db="EMBL/GenBank/DDBJ databases">
        <title>Sequencing the genomes of 1000 actinobacteria strains.</title>
        <authorList>
            <person name="Klenk H.-P."/>
        </authorList>
    </citation>
    <scope>NUCLEOTIDE SEQUENCE [LARGE SCALE GENOMIC DNA]</scope>
    <source>
        <strain evidence="14 15">DSM 40129</strain>
    </source>
</reference>
<protein>
    <submittedName>
        <fullName evidence="14">dTDP-glucose 4,6-dehydratase</fullName>
        <ecNumber evidence="14">4.2.1.46</ecNumber>
    </submittedName>
</protein>
<dbReference type="GO" id="GO:0048040">
    <property type="term" value="F:UDP-glucuronate decarboxylase activity"/>
    <property type="evidence" value="ECO:0007669"/>
    <property type="project" value="TreeGrafter"/>
</dbReference>
<comment type="caution">
    <text evidence="14">The sequence shown here is derived from an EMBL/GenBank/DDBJ whole genome shotgun (WGS) entry which is preliminary data.</text>
</comment>
<dbReference type="InterPro" id="IPR001509">
    <property type="entry name" value="Epimerase_deHydtase"/>
</dbReference>
<dbReference type="SUPFAM" id="SSF51735">
    <property type="entry name" value="NAD(P)-binding Rossmann-fold domains"/>
    <property type="match status" value="1"/>
</dbReference>
<dbReference type="EMBL" id="JACHLX010000001">
    <property type="protein sequence ID" value="MBB5811912.1"/>
    <property type="molecule type" value="Genomic_DNA"/>
</dbReference>
<organism evidence="14 15">
    <name type="scientific">Streptomyces collinus</name>
    <dbReference type="NCBI Taxonomy" id="42684"/>
    <lineage>
        <taxon>Bacteria</taxon>
        <taxon>Bacillati</taxon>
        <taxon>Actinomycetota</taxon>
        <taxon>Actinomycetes</taxon>
        <taxon>Kitasatosporales</taxon>
        <taxon>Streptomycetaceae</taxon>
        <taxon>Streptomyces</taxon>
    </lineage>
</organism>
<evidence type="ECO:0000256" key="5">
    <source>
        <dbReference type="ARBA" id="ARBA00022968"/>
    </source>
</evidence>
<sequence>MTPRLALATGLGGAAERTCMRAVVTGGAGFLGSHVCERLLQADHEVVCVDNFLTSSPENIEHLTGDRRFQFRHRDITEGLDEPGPVDAVLHMASPASPVDYLRLPLETLRVGSAGTWHALDLAAAKGARFLLTSTSESYGDPLVHPQPESYWGHVNPVGPRSVYDEAKRFGEALTTAYRRSRGVDAKIVRIFNTFGPRMRPDDGRAIPTFIRQALSGEPITVTGDGNQTRSLCYVDDVVDGLLRMLACDHGGPVNLGNPHEVSMLELAQWIGKITRTRSEITLIPRPQDDPERRRPDITLARELLNWEPTTPVERGLCDTVTYFRRRLSAGEHAESVQRPAGITPSSAAAS</sequence>
<dbReference type="CDD" id="cd05230">
    <property type="entry name" value="UGD_SDR_e"/>
    <property type="match status" value="1"/>
</dbReference>
<keyword evidence="11 14" id="KW-0456">Lyase</keyword>